<protein>
    <recommendedName>
        <fullName evidence="3">Roadblock/LAMTOR2 domain-containing protein</fullName>
    </recommendedName>
</protein>
<evidence type="ECO:0000313" key="1">
    <source>
        <dbReference type="EMBL" id="KAK9028207.1"/>
    </source>
</evidence>
<dbReference type="EMBL" id="JBBPBN010000012">
    <property type="protein sequence ID" value="KAK9028207.1"/>
    <property type="molecule type" value="Genomic_DNA"/>
</dbReference>
<accession>A0ABR2STG2</accession>
<evidence type="ECO:0000313" key="2">
    <source>
        <dbReference type="Proteomes" id="UP001396334"/>
    </source>
</evidence>
<gene>
    <name evidence="1" type="ORF">V6N11_068017</name>
</gene>
<comment type="caution">
    <text evidence="1">The sequence shown here is derived from an EMBL/GenBank/DDBJ whole genome shotgun (WGS) entry which is preliminary data.</text>
</comment>
<keyword evidence="2" id="KW-1185">Reference proteome</keyword>
<sequence length="135" mass="15172">MTTIIETYKANTKVMKQNSETLQEILRQLKSLSAHLGPVTMVIDHTGYAVSEIEGGHTLIASDDFIKYYVILESKEIIVHVLFQGIGHSLKYGSAMSLVSVVQMLVKFNDPYRFRLLLMGKLMTHLVRSLNGNCV</sequence>
<reference evidence="1 2" key="1">
    <citation type="journal article" date="2024" name="G3 (Bethesda)">
        <title>Genome assembly of Hibiscus sabdariffa L. provides insights into metabolisms of medicinal natural products.</title>
        <authorList>
            <person name="Kim T."/>
        </authorList>
    </citation>
    <scope>NUCLEOTIDE SEQUENCE [LARGE SCALE GENOMIC DNA]</scope>
    <source>
        <strain evidence="1">TK-2024</strain>
        <tissue evidence="1">Old leaves</tissue>
    </source>
</reference>
<proteinExistence type="predicted"/>
<organism evidence="1 2">
    <name type="scientific">Hibiscus sabdariffa</name>
    <name type="common">roselle</name>
    <dbReference type="NCBI Taxonomy" id="183260"/>
    <lineage>
        <taxon>Eukaryota</taxon>
        <taxon>Viridiplantae</taxon>
        <taxon>Streptophyta</taxon>
        <taxon>Embryophyta</taxon>
        <taxon>Tracheophyta</taxon>
        <taxon>Spermatophyta</taxon>
        <taxon>Magnoliopsida</taxon>
        <taxon>eudicotyledons</taxon>
        <taxon>Gunneridae</taxon>
        <taxon>Pentapetalae</taxon>
        <taxon>rosids</taxon>
        <taxon>malvids</taxon>
        <taxon>Malvales</taxon>
        <taxon>Malvaceae</taxon>
        <taxon>Malvoideae</taxon>
        <taxon>Hibiscus</taxon>
    </lineage>
</organism>
<name>A0ABR2STG2_9ROSI</name>
<evidence type="ECO:0008006" key="3">
    <source>
        <dbReference type="Google" id="ProtNLM"/>
    </source>
</evidence>
<dbReference type="Proteomes" id="UP001396334">
    <property type="component" value="Unassembled WGS sequence"/>
</dbReference>